<sequence length="114" mass="11959">MEMDLAVTVTAHPGAPEVTYRLTVGPDGPSPASTVPDPAAAYRAVVRHRALLLPTLPPQGTTTAARPVFGGLHRAHVTGTLDGLPVDRDFSRTDSRETARWDALAPLLGEAAEA</sequence>
<organism evidence="1 2">
    <name type="scientific">Arthrobacter horti</name>
    <dbReference type="NCBI Taxonomy" id="3068273"/>
    <lineage>
        <taxon>Bacteria</taxon>
        <taxon>Bacillati</taxon>
        <taxon>Actinomycetota</taxon>
        <taxon>Actinomycetes</taxon>
        <taxon>Micrococcales</taxon>
        <taxon>Micrococcaceae</taxon>
        <taxon>Arthrobacter</taxon>
    </lineage>
</organism>
<gene>
    <name evidence="1" type="ORF">Q9R02_04925</name>
</gene>
<keyword evidence="1" id="KW-0722">Serine protease inhibitor</keyword>
<dbReference type="Proteomes" id="UP001232725">
    <property type="component" value="Unassembled WGS sequence"/>
</dbReference>
<dbReference type="EMBL" id="JAVALS010000002">
    <property type="protein sequence ID" value="MDP5226495.1"/>
    <property type="molecule type" value="Genomic_DNA"/>
</dbReference>
<reference evidence="1 2" key="1">
    <citation type="submission" date="2023-08" db="EMBL/GenBank/DDBJ databases">
        <title>Arthrobacter horti sp. nov., isolated from forest soil.</title>
        <authorList>
            <person name="Park M."/>
        </authorList>
    </citation>
    <scope>NUCLEOTIDE SEQUENCE [LARGE SCALE GENOMIC DNA]</scope>
    <source>
        <strain evidence="1 2">YJM1</strain>
    </source>
</reference>
<name>A0ABT9ILQ2_9MICC</name>
<protein>
    <submittedName>
        <fullName evidence="1">Serine protease inhibitor</fullName>
    </submittedName>
</protein>
<evidence type="ECO:0000313" key="2">
    <source>
        <dbReference type="Proteomes" id="UP001232725"/>
    </source>
</evidence>
<dbReference type="GO" id="GO:0004867">
    <property type="term" value="F:serine-type endopeptidase inhibitor activity"/>
    <property type="evidence" value="ECO:0007669"/>
    <property type="project" value="UniProtKB-KW"/>
</dbReference>
<accession>A0ABT9ILQ2</accession>
<evidence type="ECO:0000313" key="1">
    <source>
        <dbReference type="EMBL" id="MDP5226495.1"/>
    </source>
</evidence>
<dbReference type="RefSeq" id="WP_305995541.1">
    <property type="nucleotide sequence ID" value="NZ_JAVALS010000002.1"/>
</dbReference>
<proteinExistence type="predicted"/>
<keyword evidence="1" id="KW-0646">Protease inhibitor</keyword>
<dbReference type="InterPro" id="IPR036819">
    <property type="entry name" value="Subtilisin_inhibitor-like_sf"/>
</dbReference>
<dbReference type="SUPFAM" id="SSF55399">
    <property type="entry name" value="Subtilisin inhibitor"/>
    <property type="match status" value="1"/>
</dbReference>
<comment type="caution">
    <text evidence="1">The sequence shown here is derived from an EMBL/GenBank/DDBJ whole genome shotgun (WGS) entry which is preliminary data.</text>
</comment>
<keyword evidence="2" id="KW-1185">Reference proteome</keyword>